<keyword evidence="5" id="KW-0560">Oxidoreductase</keyword>
<comment type="cofactor">
    <cofactor evidence="1">
        <name>Zn(2+)</name>
        <dbReference type="ChEBI" id="CHEBI:29105"/>
    </cofactor>
</comment>
<evidence type="ECO:0000259" key="7">
    <source>
        <dbReference type="Pfam" id="PF08240"/>
    </source>
</evidence>
<reference evidence="8" key="1">
    <citation type="submission" date="2014-06" db="EMBL/GenBank/DDBJ databases">
        <title>Key roles for freshwater Actinobacteria revealed by deep metagenomic sequencing.</title>
        <authorList>
            <person name="Ghai R."/>
            <person name="Mizuno C.M."/>
            <person name="Picazo A."/>
            <person name="Camacho A."/>
            <person name="Rodriguez-Valera F."/>
        </authorList>
    </citation>
    <scope>NUCLEOTIDE SEQUENCE</scope>
</reference>
<evidence type="ECO:0000256" key="1">
    <source>
        <dbReference type="ARBA" id="ARBA00001947"/>
    </source>
</evidence>
<dbReference type="PANTHER" id="PTHR42940:SF8">
    <property type="entry name" value="VACUOLAR PROTEIN SORTING-ASSOCIATED PROTEIN 11"/>
    <property type="match status" value="1"/>
</dbReference>
<gene>
    <name evidence="8" type="ORF">GM51_4170</name>
</gene>
<dbReference type="SUPFAM" id="SSF50129">
    <property type="entry name" value="GroES-like"/>
    <property type="match status" value="1"/>
</dbReference>
<feature type="domain" description="Alcohol dehydrogenase-like C-terminal" evidence="6">
    <location>
        <begin position="168"/>
        <end position="283"/>
    </location>
</feature>
<dbReference type="InterPro" id="IPR011032">
    <property type="entry name" value="GroES-like_sf"/>
</dbReference>
<accession>A0A094Q9U7</accession>
<dbReference type="GO" id="GO:0016491">
    <property type="term" value="F:oxidoreductase activity"/>
    <property type="evidence" value="ECO:0007669"/>
    <property type="project" value="UniProtKB-KW"/>
</dbReference>
<dbReference type="InterPro" id="IPR013149">
    <property type="entry name" value="ADH-like_C"/>
</dbReference>
<dbReference type="SUPFAM" id="SSF51735">
    <property type="entry name" value="NAD(P)-binding Rossmann-fold domains"/>
    <property type="match status" value="1"/>
</dbReference>
<feature type="domain" description="Alcohol dehydrogenase-like N-terminal" evidence="7">
    <location>
        <begin position="29"/>
        <end position="126"/>
    </location>
</feature>
<organism evidence="8">
    <name type="scientific">freshwater metagenome</name>
    <dbReference type="NCBI Taxonomy" id="449393"/>
    <lineage>
        <taxon>unclassified sequences</taxon>
        <taxon>metagenomes</taxon>
        <taxon>ecological metagenomes</taxon>
    </lineage>
</organism>
<keyword evidence="4" id="KW-0862">Zinc</keyword>
<dbReference type="Pfam" id="PF08240">
    <property type="entry name" value="ADH_N"/>
    <property type="match status" value="1"/>
</dbReference>
<sequence>MPVKAVVLNEVGATLDYVEYPDPKPSGSETVIDVTACGVCHSDLHVVEGVYPSPLPMIMGHEVVGVHAELGPVMVYPCWGCLKSDCWACSSGQEMICPNATEAGLFRNGGYAEKMLIKDKSYLVPLGDLDPLSAAPLACGGLTAYRAVSHTLSTLNRKSRVLVIGAGGLGQFGIQFLKLQSDAKVVATDMSSEKLERALIVGADGVAVPESLDGTFDAVIDFVGAQGTLELAAKHVARQGVAVVVGLFGGRIPFGFGTVPHEARFMTSIWGTQTQLGELLALANKHELKHSVEAIPLANSQQAHERLIAGTVAGRIALVP</sequence>
<protein>
    <recommendedName>
        <fullName evidence="9">Enoyl reductase (ER) domain-containing protein</fullName>
    </recommendedName>
</protein>
<name>A0A094Q9U7_9ZZZZ</name>
<evidence type="ECO:0000313" key="8">
    <source>
        <dbReference type="EMBL" id="KGA20985.1"/>
    </source>
</evidence>
<evidence type="ECO:0000256" key="5">
    <source>
        <dbReference type="ARBA" id="ARBA00023002"/>
    </source>
</evidence>
<evidence type="ECO:0008006" key="9">
    <source>
        <dbReference type="Google" id="ProtNLM"/>
    </source>
</evidence>
<dbReference type="Pfam" id="PF00107">
    <property type="entry name" value="ADH_zinc_N"/>
    <property type="match status" value="1"/>
</dbReference>
<proteinExistence type="inferred from homology"/>
<dbReference type="GO" id="GO:0046872">
    <property type="term" value="F:metal ion binding"/>
    <property type="evidence" value="ECO:0007669"/>
    <property type="project" value="UniProtKB-KW"/>
</dbReference>
<comment type="similarity">
    <text evidence="2">Belongs to the zinc-containing alcohol dehydrogenase family.</text>
</comment>
<dbReference type="EMBL" id="JNSL01000016">
    <property type="protein sequence ID" value="KGA20985.1"/>
    <property type="molecule type" value="Genomic_DNA"/>
</dbReference>
<keyword evidence="3" id="KW-0479">Metal-binding</keyword>
<dbReference type="Gene3D" id="3.40.50.720">
    <property type="entry name" value="NAD(P)-binding Rossmann-like Domain"/>
    <property type="match status" value="1"/>
</dbReference>
<evidence type="ECO:0000256" key="4">
    <source>
        <dbReference type="ARBA" id="ARBA00022833"/>
    </source>
</evidence>
<dbReference type="InterPro" id="IPR013154">
    <property type="entry name" value="ADH-like_N"/>
</dbReference>
<dbReference type="PANTHER" id="PTHR42940">
    <property type="entry name" value="ALCOHOL DEHYDROGENASE 1-RELATED"/>
    <property type="match status" value="1"/>
</dbReference>
<evidence type="ECO:0000256" key="3">
    <source>
        <dbReference type="ARBA" id="ARBA00022723"/>
    </source>
</evidence>
<dbReference type="Gene3D" id="3.90.180.10">
    <property type="entry name" value="Medium-chain alcohol dehydrogenases, catalytic domain"/>
    <property type="match status" value="1"/>
</dbReference>
<dbReference type="InterPro" id="IPR036291">
    <property type="entry name" value="NAD(P)-bd_dom_sf"/>
</dbReference>
<evidence type="ECO:0000259" key="6">
    <source>
        <dbReference type="Pfam" id="PF00107"/>
    </source>
</evidence>
<dbReference type="AlphaFoldDB" id="A0A094Q9U7"/>
<comment type="caution">
    <text evidence="8">The sequence shown here is derived from an EMBL/GenBank/DDBJ whole genome shotgun (WGS) entry which is preliminary data.</text>
</comment>
<evidence type="ECO:0000256" key="2">
    <source>
        <dbReference type="ARBA" id="ARBA00008072"/>
    </source>
</evidence>